<sequence length="419" mass="44798">MTASGDAVKAGGALGRKLTAAERTVLAEALRDKVRETLAGEEHPAEDMLPEYLLTMVDNRRTKKFVTDELAPLLADGDPAMSVTLVEFLWERLGQLLTGTEGAEASAEAAVAEAAAAKSAREESATSSGRKATASGVGTRKRARATAAGREKEEPAPAAVSTAEADARRLIEEARETRTAQHHGGQRAAAKRAPRHVPAKRTAAADHADDSAAPAADAGTNGDAASASRKEAAGEEVPKCQFWPNCKHGDQCRFFHPTEPCIYYPNCRAGDRCRYIHPDAGRGMPTQLLMMQKMMQMHTQGMMAPPCKYGYACERRRQNKPCSFSHPQITCRYGKNCKRQPRGGMPGMPGTCMFSHAPLCRNGWECSRPGCAFAHPAKAPDVAEADATTEGGDPATAVADTPEHMESELGAEAQAQVDE</sequence>
<dbReference type="GO" id="GO:0005634">
    <property type="term" value="C:nucleus"/>
    <property type="evidence" value="ECO:0007669"/>
    <property type="project" value="UniProtKB-SubCell"/>
</dbReference>
<dbReference type="AlphaFoldDB" id="A0AAV9IV54"/>
<evidence type="ECO:0000256" key="4">
    <source>
        <dbReference type="ARBA" id="ARBA00022737"/>
    </source>
</evidence>
<organism evidence="11 12">
    <name type="scientific">Cyanidium caldarium</name>
    <name type="common">Red alga</name>
    <dbReference type="NCBI Taxonomy" id="2771"/>
    <lineage>
        <taxon>Eukaryota</taxon>
        <taxon>Rhodophyta</taxon>
        <taxon>Bangiophyceae</taxon>
        <taxon>Cyanidiales</taxon>
        <taxon>Cyanidiaceae</taxon>
        <taxon>Cyanidium</taxon>
    </lineage>
</organism>
<dbReference type="GO" id="GO:0008270">
    <property type="term" value="F:zinc ion binding"/>
    <property type="evidence" value="ECO:0007669"/>
    <property type="project" value="UniProtKB-KW"/>
</dbReference>
<dbReference type="InterPro" id="IPR000571">
    <property type="entry name" value="Znf_CCCH"/>
</dbReference>
<evidence type="ECO:0000256" key="1">
    <source>
        <dbReference type="ARBA" id="ARBA00004123"/>
    </source>
</evidence>
<dbReference type="SMART" id="SM00356">
    <property type="entry name" value="ZnF_C3H1"/>
    <property type="match status" value="3"/>
</dbReference>
<comment type="similarity">
    <text evidence="2">Belongs to the ZC3H14 family.</text>
</comment>
<gene>
    <name evidence="11" type="ORF">CDCA_CDCA07G2242</name>
</gene>
<dbReference type="PANTHER" id="PTHR14738:SF29">
    <property type="entry name" value="ZINC FINGER CCCH DOMAIN-CONTAINING PROTEIN 14"/>
    <property type="match status" value="1"/>
</dbReference>
<reference evidence="11 12" key="1">
    <citation type="submission" date="2022-07" db="EMBL/GenBank/DDBJ databases">
        <title>Genome-wide signatures of adaptation to extreme environments.</title>
        <authorList>
            <person name="Cho C.H."/>
            <person name="Yoon H.S."/>
        </authorList>
    </citation>
    <scope>NUCLEOTIDE SEQUENCE [LARGE SCALE GENOMIC DNA]</scope>
    <source>
        <strain evidence="11 12">DBV 063 E5</strain>
    </source>
</reference>
<feature type="domain" description="C3H1-type" evidence="10">
    <location>
        <begin position="260"/>
        <end position="280"/>
    </location>
</feature>
<evidence type="ECO:0000256" key="3">
    <source>
        <dbReference type="ARBA" id="ARBA00022723"/>
    </source>
</evidence>
<dbReference type="Gene3D" id="4.10.1000.40">
    <property type="match status" value="2"/>
</dbReference>
<dbReference type="Proteomes" id="UP001301350">
    <property type="component" value="Unassembled WGS sequence"/>
</dbReference>
<feature type="region of interest" description="Disordered" evidence="9">
    <location>
        <begin position="381"/>
        <end position="419"/>
    </location>
</feature>
<dbReference type="GO" id="GO:0005737">
    <property type="term" value="C:cytoplasm"/>
    <property type="evidence" value="ECO:0007669"/>
    <property type="project" value="TreeGrafter"/>
</dbReference>
<evidence type="ECO:0000256" key="6">
    <source>
        <dbReference type="ARBA" id="ARBA00022833"/>
    </source>
</evidence>
<dbReference type="PROSITE" id="PS50103">
    <property type="entry name" value="ZF_C3H1"/>
    <property type="match status" value="2"/>
</dbReference>
<proteinExistence type="inferred from homology"/>
<keyword evidence="7" id="KW-0539">Nucleus</keyword>
<feature type="region of interest" description="Disordered" evidence="9">
    <location>
        <begin position="119"/>
        <end position="164"/>
    </location>
</feature>
<keyword evidence="12" id="KW-1185">Reference proteome</keyword>
<keyword evidence="6 8" id="KW-0862">Zinc</keyword>
<comment type="caution">
    <text evidence="11">The sequence shown here is derived from an EMBL/GenBank/DDBJ whole genome shotgun (WGS) entry which is preliminary data.</text>
</comment>
<keyword evidence="3 8" id="KW-0479">Metal-binding</keyword>
<keyword evidence="5 8" id="KW-0863">Zinc-finger</keyword>
<dbReference type="EMBL" id="JANCYW010000007">
    <property type="protein sequence ID" value="KAK4536217.1"/>
    <property type="molecule type" value="Genomic_DNA"/>
</dbReference>
<evidence type="ECO:0000256" key="2">
    <source>
        <dbReference type="ARBA" id="ARBA00008423"/>
    </source>
</evidence>
<name>A0AAV9IV54_CYACA</name>
<accession>A0AAV9IV54</accession>
<evidence type="ECO:0000256" key="5">
    <source>
        <dbReference type="ARBA" id="ARBA00022771"/>
    </source>
</evidence>
<feature type="zinc finger region" description="C3H1-type" evidence="8">
    <location>
        <begin position="260"/>
        <end position="280"/>
    </location>
</feature>
<evidence type="ECO:0000256" key="8">
    <source>
        <dbReference type="PROSITE-ProRule" id="PRU00723"/>
    </source>
</evidence>
<evidence type="ECO:0000259" key="10">
    <source>
        <dbReference type="PROSITE" id="PS50103"/>
    </source>
</evidence>
<evidence type="ECO:0000313" key="11">
    <source>
        <dbReference type="EMBL" id="KAK4536217.1"/>
    </source>
</evidence>
<feature type="compositionally biased region" description="Basic residues" evidence="9">
    <location>
        <begin position="180"/>
        <end position="199"/>
    </location>
</feature>
<protein>
    <recommendedName>
        <fullName evidence="10">C3H1-type domain-containing protein</fullName>
    </recommendedName>
</protein>
<evidence type="ECO:0000313" key="12">
    <source>
        <dbReference type="Proteomes" id="UP001301350"/>
    </source>
</evidence>
<feature type="region of interest" description="Disordered" evidence="9">
    <location>
        <begin position="177"/>
        <end position="230"/>
    </location>
</feature>
<evidence type="ECO:0000256" key="7">
    <source>
        <dbReference type="ARBA" id="ARBA00023242"/>
    </source>
</evidence>
<dbReference type="PANTHER" id="PTHR14738">
    <property type="entry name" value="ZINC FINGER CCCH DOMAIN-CONTAINING PROTEIN 14"/>
    <property type="match status" value="1"/>
</dbReference>
<dbReference type="GO" id="GO:0008143">
    <property type="term" value="F:poly(A) binding"/>
    <property type="evidence" value="ECO:0007669"/>
    <property type="project" value="InterPro"/>
</dbReference>
<feature type="compositionally biased region" description="Low complexity" evidence="9">
    <location>
        <begin position="211"/>
        <end position="227"/>
    </location>
</feature>
<feature type="zinc finger region" description="C3H1-type" evidence="8">
    <location>
        <begin position="234"/>
        <end position="259"/>
    </location>
</feature>
<feature type="domain" description="C3H1-type" evidence="10">
    <location>
        <begin position="234"/>
        <end position="259"/>
    </location>
</feature>
<evidence type="ECO:0000256" key="9">
    <source>
        <dbReference type="SAM" id="MobiDB-lite"/>
    </source>
</evidence>
<dbReference type="InterPro" id="IPR040366">
    <property type="entry name" value="Nab2/ZC3H14"/>
</dbReference>
<dbReference type="GO" id="GO:0043488">
    <property type="term" value="P:regulation of mRNA stability"/>
    <property type="evidence" value="ECO:0007669"/>
    <property type="project" value="InterPro"/>
</dbReference>
<comment type="subcellular location">
    <subcellularLocation>
        <location evidence="1">Nucleus</location>
    </subcellularLocation>
</comment>
<dbReference type="Pfam" id="PF14608">
    <property type="entry name" value="zf-CCCH_2"/>
    <property type="match status" value="3"/>
</dbReference>
<keyword evidence="4" id="KW-0677">Repeat</keyword>